<feature type="transmembrane region" description="Helical" evidence="2">
    <location>
        <begin position="67"/>
        <end position="87"/>
    </location>
</feature>
<comment type="caution">
    <text evidence="3">The sequence shown here is derived from an EMBL/GenBank/DDBJ whole genome shotgun (WGS) entry which is preliminary data.</text>
</comment>
<keyword evidence="4" id="KW-1185">Reference proteome</keyword>
<reference evidence="4" key="1">
    <citation type="journal article" date="2019" name="Int. J. Syst. Evol. Microbiol.">
        <title>The Global Catalogue of Microorganisms (GCM) 10K type strain sequencing project: providing services to taxonomists for standard genome sequencing and annotation.</title>
        <authorList>
            <consortium name="The Broad Institute Genomics Platform"/>
            <consortium name="The Broad Institute Genome Sequencing Center for Infectious Disease"/>
            <person name="Wu L."/>
            <person name="Ma J."/>
        </authorList>
    </citation>
    <scope>NUCLEOTIDE SEQUENCE [LARGE SCALE GENOMIC DNA]</scope>
    <source>
        <strain evidence="4">JCM 13250</strain>
    </source>
</reference>
<evidence type="ECO:0000313" key="4">
    <source>
        <dbReference type="Proteomes" id="UP001500218"/>
    </source>
</evidence>
<keyword evidence="2" id="KW-0812">Transmembrane</keyword>
<evidence type="ECO:0000313" key="3">
    <source>
        <dbReference type="EMBL" id="GAA1813113.1"/>
    </source>
</evidence>
<gene>
    <name evidence="3" type="ORF">GCM10009682_37860</name>
</gene>
<keyword evidence="2" id="KW-1133">Transmembrane helix</keyword>
<dbReference type="Proteomes" id="UP001500218">
    <property type="component" value="Unassembled WGS sequence"/>
</dbReference>
<accession>A0ABP4YDZ4</accession>
<feature type="compositionally biased region" description="Basic residues" evidence="1">
    <location>
        <begin position="22"/>
        <end position="37"/>
    </location>
</feature>
<evidence type="ECO:0000256" key="1">
    <source>
        <dbReference type="SAM" id="MobiDB-lite"/>
    </source>
</evidence>
<keyword evidence="2" id="KW-0472">Membrane</keyword>
<proteinExistence type="predicted"/>
<feature type="transmembrane region" description="Helical" evidence="2">
    <location>
        <begin position="99"/>
        <end position="126"/>
    </location>
</feature>
<dbReference type="EMBL" id="BAAALT010000122">
    <property type="protein sequence ID" value="GAA1813113.1"/>
    <property type="molecule type" value="Genomic_DNA"/>
</dbReference>
<protein>
    <submittedName>
        <fullName evidence="3">Uncharacterized protein</fullName>
    </submittedName>
</protein>
<feature type="region of interest" description="Disordered" evidence="1">
    <location>
        <begin position="1"/>
        <end position="37"/>
    </location>
</feature>
<organism evidence="3 4">
    <name type="scientific">Luedemannella flava</name>
    <dbReference type="NCBI Taxonomy" id="349316"/>
    <lineage>
        <taxon>Bacteria</taxon>
        <taxon>Bacillati</taxon>
        <taxon>Actinomycetota</taxon>
        <taxon>Actinomycetes</taxon>
        <taxon>Micromonosporales</taxon>
        <taxon>Micromonosporaceae</taxon>
        <taxon>Luedemannella</taxon>
    </lineage>
</organism>
<name>A0ABP4YDZ4_9ACTN</name>
<sequence>MAAFLSSGQGKGDPNGAANPRDRRRRAAQANQRSRRTHAFTAAGLRQEARERPATVEDAGGSVVDRFFAWLGLFLLALPLYIVVATVRNMLEYALDVVFLPLMIAALCLMLFSSASFLVCVARFTLIKLVGWRGFPAHEFDLRMRPRRNGAYVRGDGSRQRLPEETNGFVRWLCTPSHTDVIFPLLWTLMIAPVIIADIPR</sequence>
<evidence type="ECO:0000256" key="2">
    <source>
        <dbReference type="SAM" id="Phobius"/>
    </source>
</evidence>